<name>A0A4V3JYN6_9LEPT</name>
<dbReference type="OrthoDB" id="8596093at2"/>
<dbReference type="Pfam" id="PF16778">
    <property type="entry name" value="Phage_tail_APC"/>
    <property type="match status" value="1"/>
</dbReference>
<evidence type="ECO:0000313" key="2">
    <source>
        <dbReference type="EMBL" id="TGN20816.1"/>
    </source>
</evidence>
<evidence type="ECO:0000313" key="3">
    <source>
        <dbReference type="Proteomes" id="UP000298058"/>
    </source>
</evidence>
<dbReference type="Gene3D" id="6.10.140.1310">
    <property type="match status" value="1"/>
</dbReference>
<dbReference type="EMBL" id="RQHW01000007">
    <property type="protein sequence ID" value="TGN20816.1"/>
    <property type="molecule type" value="Genomic_DNA"/>
</dbReference>
<dbReference type="InterPro" id="IPR031893">
    <property type="entry name" value="Phage_tail_APC"/>
</dbReference>
<sequence>MIYYRDQYNVIIPSDQLESADLKWPVESEEIKEPKGTDIYQKNGVPIQLRKISVWNGTKVEVKPDFRDLIFYQKSDFKNTKTFLPSENPNFLEYTLDEPDPNELFQIHSEKGWVTDETRKEDYLKNKIRAFRDHLLLKTDPYLLPDRNLEPSTKDRYIRYRQYLRDYTQKEDWFLSNPSIFSEWQET</sequence>
<reference evidence="2" key="1">
    <citation type="journal article" date="2019" name="PLoS Negl. Trop. Dis.">
        <title>Revisiting the worldwide diversity of Leptospira species in the environment.</title>
        <authorList>
            <person name="Vincent A.T."/>
            <person name="Schiettekatte O."/>
            <person name="Bourhy P."/>
            <person name="Veyrier F.J."/>
            <person name="Picardeau M."/>
        </authorList>
    </citation>
    <scope>NUCLEOTIDE SEQUENCE [LARGE SCALE GENOMIC DNA]</scope>
    <source>
        <strain evidence="2">201300427</strain>
    </source>
</reference>
<gene>
    <name evidence="2" type="ORF">EHS15_01905</name>
</gene>
<protein>
    <recommendedName>
        <fullName evidence="1">Phage tail assembly chaperone-like domain-containing protein</fullName>
    </recommendedName>
</protein>
<dbReference type="RefSeq" id="WP_135758851.1">
    <property type="nucleotide sequence ID" value="NZ_RQHW01000007.1"/>
</dbReference>
<comment type="caution">
    <text evidence="2">The sequence shown here is derived from an EMBL/GenBank/DDBJ whole genome shotgun (WGS) entry which is preliminary data.</text>
</comment>
<evidence type="ECO:0000259" key="1">
    <source>
        <dbReference type="Pfam" id="PF16778"/>
    </source>
</evidence>
<accession>A0A4V3JYN6</accession>
<feature type="domain" description="Phage tail assembly chaperone-like" evidence="1">
    <location>
        <begin position="127"/>
        <end position="172"/>
    </location>
</feature>
<keyword evidence="3" id="KW-1185">Reference proteome</keyword>
<organism evidence="2 3">
    <name type="scientific">Leptospira idonii</name>
    <dbReference type="NCBI Taxonomy" id="1193500"/>
    <lineage>
        <taxon>Bacteria</taxon>
        <taxon>Pseudomonadati</taxon>
        <taxon>Spirochaetota</taxon>
        <taxon>Spirochaetia</taxon>
        <taxon>Leptospirales</taxon>
        <taxon>Leptospiraceae</taxon>
        <taxon>Leptospira</taxon>
    </lineage>
</organism>
<proteinExistence type="predicted"/>
<dbReference type="Proteomes" id="UP000298058">
    <property type="component" value="Unassembled WGS sequence"/>
</dbReference>
<dbReference type="AlphaFoldDB" id="A0A4V3JYN6"/>